<organism evidence="1 2">
    <name type="scientific">Lophiotrema nucula</name>
    <dbReference type="NCBI Taxonomy" id="690887"/>
    <lineage>
        <taxon>Eukaryota</taxon>
        <taxon>Fungi</taxon>
        <taxon>Dikarya</taxon>
        <taxon>Ascomycota</taxon>
        <taxon>Pezizomycotina</taxon>
        <taxon>Dothideomycetes</taxon>
        <taxon>Pleosporomycetidae</taxon>
        <taxon>Pleosporales</taxon>
        <taxon>Lophiotremataceae</taxon>
        <taxon>Lophiotrema</taxon>
    </lineage>
</organism>
<gene>
    <name evidence="1" type="ORF">BDV96DRAFT_531573</name>
</gene>
<sequence length="659" mass="73427">MLQTNLREIDVDMDVDQVADYIVAHGARAWLIGVGGIQAQYPTELAFHSKNLRLSQRHSGDLIADAVRAAHSRNLRLLARMDFSKISAQAAAEHPDWCYLSSTGDLQEHSGDLVSVCPSGGYYQERMFDILDEVCERYPIDGLFINWTTMNEVDYYKRYHGVCHCSNCQKRWLEYSNGLPLPSGPNDPEYAVWLRFSRDLIDNITARVRTFIARRLPDAGLILGKTADIMFHEANNAVGRELWHHNTSEVISTWTSYRPDVPVLSNSTTFMDMPYRMASEEPAHFAQYFLQCISRGGNPSTYMMGVPGKIPYLCMDVAGEILRFHKKWDAVYNGMHPCAKTALVRPDRAYMTASQFVDSLSEFRGLYSSMQEVHILFDVIAQEHLVATSENGGLGRYSVVVLPNVGKLNTSEADVLDNWVALGGRLVATGNSGVGDGGAVQLQSLPSKHQRAVISKRELLFSSYVAPAQPERSVHTYTGPIIPLVGTYTLYEWKANTRNKWGVLARAPFAPPEKAYGNLQVDQCGFSVGSHHQGKGIVIPFTIGRGYRELGLRVFRDLFTTVLMEEGKLEEQCLVDVAEQVEVTLNQNGKKTVLHMINMSGARKQNFGSHIPIAGGSVRVPSSAISAHALVRDEKLEIKDGLVNLPTIDRFEVVVVENN</sequence>
<dbReference type="Gene3D" id="3.20.20.80">
    <property type="entry name" value="Glycosidases"/>
    <property type="match status" value="1"/>
</dbReference>
<evidence type="ECO:0000313" key="1">
    <source>
        <dbReference type="EMBL" id="KAF2108078.1"/>
    </source>
</evidence>
<dbReference type="AlphaFoldDB" id="A0A6A5YPE7"/>
<dbReference type="InterPro" id="IPR017853">
    <property type="entry name" value="GH"/>
</dbReference>
<accession>A0A6A5YPE7</accession>
<dbReference type="InterPro" id="IPR028212">
    <property type="entry name" value="GHL6"/>
</dbReference>
<keyword evidence="1" id="KW-0378">Hydrolase</keyword>
<dbReference type="Proteomes" id="UP000799770">
    <property type="component" value="Unassembled WGS sequence"/>
</dbReference>
<dbReference type="CDD" id="cd03143">
    <property type="entry name" value="A4_beta-galactosidase_middle_domain"/>
    <property type="match status" value="1"/>
</dbReference>
<reference evidence="1" key="1">
    <citation type="journal article" date="2020" name="Stud. Mycol.">
        <title>101 Dothideomycetes genomes: a test case for predicting lifestyles and emergence of pathogens.</title>
        <authorList>
            <person name="Haridas S."/>
            <person name="Albert R."/>
            <person name="Binder M."/>
            <person name="Bloem J."/>
            <person name="Labutti K."/>
            <person name="Salamov A."/>
            <person name="Andreopoulos B."/>
            <person name="Baker S."/>
            <person name="Barry K."/>
            <person name="Bills G."/>
            <person name="Bluhm B."/>
            <person name="Cannon C."/>
            <person name="Castanera R."/>
            <person name="Culley D."/>
            <person name="Daum C."/>
            <person name="Ezra D."/>
            <person name="Gonzalez J."/>
            <person name="Henrissat B."/>
            <person name="Kuo A."/>
            <person name="Liang C."/>
            <person name="Lipzen A."/>
            <person name="Lutzoni F."/>
            <person name="Magnuson J."/>
            <person name="Mondo S."/>
            <person name="Nolan M."/>
            <person name="Ohm R."/>
            <person name="Pangilinan J."/>
            <person name="Park H.-J."/>
            <person name="Ramirez L."/>
            <person name="Alfaro M."/>
            <person name="Sun H."/>
            <person name="Tritt A."/>
            <person name="Yoshinaga Y."/>
            <person name="Zwiers L.-H."/>
            <person name="Turgeon B."/>
            <person name="Goodwin S."/>
            <person name="Spatafora J."/>
            <person name="Crous P."/>
            <person name="Grigoriev I."/>
        </authorList>
    </citation>
    <scope>NUCLEOTIDE SEQUENCE</scope>
    <source>
        <strain evidence="1">CBS 627.86</strain>
    </source>
</reference>
<dbReference type="Pfam" id="PF14871">
    <property type="entry name" value="GHL6"/>
    <property type="match status" value="1"/>
</dbReference>
<dbReference type="InterPro" id="IPR029062">
    <property type="entry name" value="Class_I_gatase-like"/>
</dbReference>
<dbReference type="OrthoDB" id="3337653at2759"/>
<proteinExistence type="predicted"/>
<dbReference type="Gene3D" id="3.40.50.880">
    <property type="match status" value="1"/>
</dbReference>
<dbReference type="EMBL" id="ML977350">
    <property type="protein sequence ID" value="KAF2108078.1"/>
    <property type="molecule type" value="Genomic_DNA"/>
</dbReference>
<dbReference type="GO" id="GO:0016787">
    <property type="term" value="F:hydrolase activity"/>
    <property type="evidence" value="ECO:0007669"/>
    <property type="project" value="UniProtKB-KW"/>
</dbReference>
<evidence type="ECO:0000313" key="2">
    <source>
        <dbReference type="Proteomes" id="UP000799770"/>
    </source>
</evidence>
<keyword evidence="2" id="KW-1185">Reference proteome</keyword>
<protein>
    <submittedName>
        <fullName evidence="1">Glycosyl hydrolase 6-domain-containing protein</fullName>
    </submittedName>
</protein>
<dbReference type="SUPFAM" id="SSF51445">
    <property type="entry name" value="(Trans)glycosidases"/>
    <property type="match status" value="1"/>
</dbReference>
<name>A0A6A5YPE7_9PLEO</name>